<gene>
    <name evidence="1" type="ORF">LSAT_V11C400197350</name>
</gene>
<evidence type="ECO:0000313" key="1">
    <source>
        <dbReference type="EMBL" id="KAJ0209091.1"/>
    </source>
</evidence>
<name>A0A9R1XDR7_LACSA</name>
<comment type="caution">
    <text evidence="1">The sequence shown here is derived from an EMBL/GenBank/DDBJ whole genome shotgun (WGS) entry which is preliminary data.</text>
</comment>
<organism evidence="1 2">
    <name type="scientific">Lactuca sativa</name>
    <name type="common">Garden lettuce</name>
    <dbReference type="NCBI Taxonomy" id="4236"/>
    <lineage>
        <taxon>Eukaryota</taxon>
        <taxon>Viridiplantae</taxon>
        <taxon>Streptophyta</taxon>
        <taxon>Embryophyta</taxon>
        <taxon>Tracheophyta</taxon>
        <taxon>Spermatophyta</taxon>
        <taxon>Magnoliopsida</taxon>
        <taxon>eudicotyledons</taxon>
        <taxon>Gunneridae</taxon>
        <taxon>Pentapetalae</taxon>
        <taxon>asterids</taxon>
        <taxon>campanulids</taxon>
        <taxon>Asterales</taxon>
        <taxon>Asteraceae</taxon>
        <taxon>Cichorioideae</taxon>
        <taxon>Cichorieae</taxon>
        <taxon>Lactucinae</taxon>
        <taxon>Lactuca</taxon>
    </lineage>
</organism>
<keyword evidence="2" id="KW-1185">Reference proteome</keyword>
<evidence type="ECO:0000313" key="2">
    <source>
        <dbReference type="Proteomes" id="UP000235145"/>
    </source>
</evidence>
<dbReference type="AlphaFoldDB" id="A0A9R1XDR7"/>
<sequence length="88" mass="9200">MSSILTGLLPLGVAGPKTVLAEKITTNKEVVIKANFPRCGICHIHGLLADHDFIVNKNPPIVAPAQAFAATVASHSTYITATSPIDPI</sequence>
<protein>
    <submittedName>
        <fullName evidence="1">Uncharacterized protein</fullName>
    </submittedName>
</protein>
<dbReference type="Proteomes" id="UP000235145">
    <property type="component" value="Unassembled WGS sequence"/>
</dbReference>
<proteinExistence type="predicted"/>
<accession>A0A9R1XDR7</accession>
<dbReference type="EMBL" id="NBSK02000004">
    <property type="protein sequence ID" value="KAJ0209091.1"/>
    <property type="molecule type" value="Genomic_DNA"/>
</dbReference>
<reference evidence="1 2" key="1">
    <citation type="journal article" date="2017" name="Nat. Commun.">
        <title>Genome assembly with in vitro proximity ligation data and whole-genome triplication in lettuce.</title>
        <authorList>
            <person name="Reyes-Chin-Wo S."/>
            <person name="Wang Z."/>
            <person name="Yang X."/>
            <person name="Kozik A."/>
            <person name="Arikit S."/>
            <person name="Song C."/>
            <person name="Xia L."/>
            <person name="Froenicke L."/>
            <person name="Lavelle D.O."/>
            <person name="Truco M.J."/>
            <person name="Xia R."/>
            <person name="Zhu S."/>
            <person name="Xu C."/>
            <person name="Xu H."/>
            <person name="Xu X."/>
            <person name="Cox K."/>
            <person name="Korf I."/>
            <person name="Meyers B.C."/>
            <person name="Michelmore R.W."/>
        </authorList>
    </citation>
    <scope>NUCLEOTIDE SEQUENCE [LARGE SCALE GENOMIC DNA]</scope>
    <source>
        <strain evidence="2">cv. Salinas</strain>
        <tissue evidence="1">Seedlings</tissue>
    </source>
</reference>